<feature type="signal peptide" evidence="4">
    <location>
        <begin position="1"/>
        <end position="21"/>
    </location>
</feature>
<keyword evidence="6" id="KW-1185">Reference proteome</keyword>
<dbReference type="PANTHER" id="PTHR34983:SF2">
    <property type="entry name" value="ENDO-BETA-1,4-GALACTANASE"/>
    <property type="match status" value="1"/>
</dbReference>
<dbReference type="PANTHER" id="PTHR34983">
    <property type="entry name" value="ARABINOGALACTAN ENDO-BETA-1,4-GALACTANASE A"/>
    <property type="match status" value="1"/>
</dbReference>
<keyword evidence="4" id="KW-0732">Signal</keyword>
<evidence type="ECO:0000256" key="4">
    <source>
        <dbReference type="RuleBase" id="RU361192"/>
    </source>
</evidence>
<dbReference type="SUPFAM" id="SSF51445">
    <property type="entry name" value="(Trans)glycosidases"/>
    <property type="match status" value="1"/>
</dbReference>
<dbReference type="Gene3D" id="3.20.20.80">
    <property type="entry name" value="Glycosidases"/>
    <property type="match status" value="1"/>
</dbReference>
<gene>
    <name evidence="5" type="ORF">K7J14_10585</name>
</gene>
<comment type="catalytic activity">
    <reaction evidence="4">
        <text>The enzyme specifically hydrolyzes (1-&gt;4)-beta-D-galactosidic linkages in type I arabinogalactans.</text>
        <dbReference type="EC" id="3.2.1.89"/>
    </reaction>
</comment>
<name>A0AAE3EHL1_9SPIR</name>
<organism evidence="5 6">
    <name type="scientific">Teretinema zuelzerae</name>
    <dbReference type="NCBI Taxonomy" id="156"/>
    <lineage>
        <taxon>Bacteria</taxon>
        <taxon>Pseudomonadati</taxon>
        <taxon>Spirochaetota</taxon>
        <taxon>Spirochaetia</taxon>
        <taxon>Spirochaetales</taxon>
        <taxon>Treponemataceae</taxon>
        <taxon>Teretinema</taxon>
    </lineage>
</organism>
<dbReference type="EC" id="3.2.1.89" evidence="4"/>
<dbReference type="InterPro" id="IPR017853">
    <property type="entry name" value="GH"/>
</dbReference>
<evidence type="ECO:0000256" key="1">
    <source>
        <dbReference type="ARBA" id="ARBA00010687"/>
    </source>
</evidence>
<dbReference type="RefSeq" id="WP_230755975.1">
    <property type="nucleotide sequence ID" value="NZ_JAINWA010000003.1"/>
</dbReference>
<dbReference type="PROSITE" id="PS51257">
    <property type="entry name" value="PROKAR_LIPOPROTEIN"/>
    <property type="match status" value="1"/>
</dbReference>
<accession>A0AAE3EHL1</accession>
<dbReference type="InterPro" id="IPR011683">
    <property type="entry name" value="Glyco_hydro_53"/>
</dbReference>
<evidence type="ECO:0000313" key="6">
    <source>
        <dbReference type="Proteomes" id="UP001198163"/>
    </source>
</evidence>
<dbReference type="Gene3D" id="2.60.120.260">
    <property type="entry name" value="Galactose-binding domain-like"/>
    <property type="match status" value="1"/>
</dbReference>
<protein>
    <recommendedName>
        <fullName evidence="4">Arabinogalactan endo-beta-1,4-galactanase</fullName>
        <ecNumber evidence="4">3.2.1.89</ecNumber>
    </recommendedName>
</protein>
<evidence type="ECO:0000256" key="2">
    <source>
        <dbReference type="ARBA" id="ARBA00022801"/>
    </source>
</evidence>
<dbReference type="AlphaFoldDB" id="A0AAE3EHL1"/>
<comment type="similarity">
    <text evidence="1 4">Belongs to the glycosyl hydrolase 53 family.</text>
</comment>
<dbReference type="GO" id="GO:0015926">
    <property type="term" value="F:glucosidase activity"/>
    <property type="evidence" value="ECO:0007669"/>
    <property type="project" value="InterPro"/>
</dbReference>
<keyword evidence="2 4" id="KW-0378">Hydrolase</keyword>
<evidence type="ECO:0000313" key="5">
    <source>
        <dbReference type="EMBL" id="MCD1655145.1"/>
    </source>
</evidence>
<sequence>MKHAIYALCIGAVAFAGCASSGVSSGNAAASLPVYSGNPEEGELFVEKIEGLPAAFLRGVDVSSVLALEKSGVVFRDKAGNPQDLFVTLRDSGVNSIRIRVWNNPFDDQGRGFGGGNCDIDAAIVMGRRAAAAGLPVLLDFHYSDFWADPAKQQAPRAWAGMDIDAKADALYEYTKTSLAKAVKAGVNVHMVQIGNETTGAMCGETNWINIAKLMKAGSKAVREVSAKEKKNIKIAVHFTNPEKSGEYERYVQILSKQNLDYDVFASSWYPWWHGSVDNFAAVLKRVAELSGKEVMCAEVSYAHTYENGDETGNTISEETMCEKPWPITVQGQASAVRETIAAVASVGKAGIGVYYWEPAWLPVPGETYDDQRLLWDRDGSGWASSYAYAYDPKDAGKYFGGSSWDNQAMFAFDGTPLASLDVWRLVYTGSVTDVRPDFVEEAKVRVRIGDKAAMPAEVWVVKNNGERVSMPVSWNASAKRLGSGPDAGKMFPLSTIGGAPLGDYLATGALEGASQDSPAPSALVSVVEPNYLDNPSFEDKDLSMWKIENVGGVTTELFVQEKLTDAKSGKNALHFWSKGKVSFRVEQTVRNLKPGVYKFSIALHGGDAKNQNMYIYAISGGKTRKAETDVDGWRNFRSPVIQEIQADGGPVTVGAYIGCDAGGWGSLDDFLLAPVR</sequence>
<dbReference type="Proteomes" id="UP001198163">
    <property type="component" value="Unassembled WGS sequence"/>
</dbReference>
<feature type="chain" id="PRO_5041783600" description="Arabinogalactan endo-beta-1,4-galactanase" evidence="4">
    <location>
        <begin position="22"/>
        <end position="677"/>
    </location>
</feature>
<reference evidence="5" key="1">
    <citation type="submission" date="2021-08" db="EMBL/GenBank/DDBJ databases">
        <title>Comparative analyses of Brucepasteria parasyntrophica and Teretinema zuelzerae.</title>
        <authorList>
            <person name="Song Y."/>
            <person name="Brune A."/>
        </authorList>
    </citation>
    <scope>NUCLEOTIDE SEQUENCE</scope>
    <source>
        <strain evidence="5">DSM 1903</strain>
    </source>
</reference>
<evidence type="ECO:0000256" key="3">
    <source>
        <dbReference type="ARBA" id="ARBA00023295"/>
    </source>
</evidence>
<keyword evidence="3 4" id="KW-0326">Glycosidase</keyword>
<proteinExistence type="inferred from homology"/>
<dbReference type="GO" id="GO:0031218">
    <property type="term" value="F:arabinogalactan endo-1,4-beta-galactosidase activity"/>
    <property type="evidence" value="ECO:0007669"/>
    <property type="project" value="UniProtKB-EC"/>
</dbReference>
<dbReference type="EMBL" id="JAINWA010000003">
    <property type="protein sequence ID" value="MCD1655145.1"/>
    <property type="molecule type" value="Genomic_DNA"/>
</dbReference>
<dbReference type="GO" id="GO:0045490">
    <property type="term" value="P:pectin catabolic process"/>
    <property type="evidence" value="ECO:0007669"/>
    <property type="project" value="TreeGrafter"/>
</dbReference>
<comment type="caution">
    <text evidence="5">The sequence shown here is derived from an EMBL/GenBank/DDBJ whole genome shotgun (WGS) entry which is preliminary data.</text>
</comment>
<dbReference type="Pfam" id="PF07745">
    <property type="entry name" value="Glyco_hydro_53"/>
    <property type="match status" value="1"/>
</dbReference>